<feature type="compositionally biased region" description="Pro residues" evidence="4">
    <location>
        <begin position="228"/>
        <end position="243"/>
    </location>
</feature>
<dbReference type="SUPFAM" id="SSF54928">
    <property type="entry name" value="RNA-binding domain, RBD"/>
    <property type="match status" value="1"/>
</dbReference>
<comment type="subcellular location">
    <subcellularLocation>
        <location evidence="1">Nucleus</location>
    </subcellularLocation>
</comment>
<dbReference type="OrthoDB" id="272703at2759"/>
<dbReference type="SMART" id="SM00360">
    <property type="entry name" value="RRM"/>
    <property type="match status" value="1"/>
</dbReference>
<keyword evidence="7" id="KW-1185">Reference proteome</keyword>
<dbReference type="InterPro" id="IPR038192">
    <property type="entry name" value="CSTF_C_sf"/>
</dbReference>
<reference evidence="6" key="1">
    <citation type="submission" date="2020-11" db="EMBL/GenBank/DDBJ databases">
        <authorList>
            <consortium name="DOE Joint Genome Institute"/>
            <person name="Ahrendt S."/>
            <person name="Riley R."/>
            <person name="Andreopoulos W."/>
            <person name="Labutti K."/>
            <person name="Pangilinan J."/>
            <person name="Ruiz-Duenas F.J."/>
            <person name="Barrasa J.M."/>
            <person name="Sanchez-Garcia M."/>
            <person name="Camarero S."/>
            <person name="Miyauchi S."/>
            <person name="Serrano A."/>
            <person name="Linde D."/>
            <person name="Babiker R."/>
            <person name="Drula E."/>
            <person name="Ayuso-Fernandez I."/>
            <person name="Pacheco R."/>
            <person name="Padilla G."/>
            <person name="Ferreira P."/>
            <person name="Barriuso J."/>
            <person name="Kellner H."/>
            <person name="Castanera R."/>
            <person name="Alfaro M."/>
            <person name="Ramirez L."/>
            <person name="Pisabarro A.G."/>
            <person name="Kuo A."/>
            <person name="Tritt A."/>
            <person name="Lipzen A."/>
            <person name="He G."/>
            <person name="Yan M."/>
            <person name="Ng V."/>
            <person name="Cullen D."/>
            <person name="Martin F."/>
            <person name="Rosso M.-N."/>
            <person name="Henrissat B."/>
            <person name="Hibbett D."/>
            <person name="Martinez A.T."/>
            <person name="Grigoriev I.V."/>
        </authorList>
    </citation>
    <scope>NUCLEOTIDE SEQUENCE</scope>
    <source>
        <strain evidence="6">ATCC 90797</strain>
    </source>
</reference>
<dbReference type="AlphaFoldDB" id="A0A9P5ZXW0"/>
<evidence type="ECO:0000259" key="5">
    <source>
        <dbReference type="PROSITE" id="PS50102"/>
    </source>
</evidence>
<dbReference type="PANTHER" id="PTHR45735">
    <property type="entry name" value="CLEAVAGE STIMULATION FACTOR SUBUNIT 2"/>
    <property type="match status" value="1"/>
</dbReference>
<dbReference type="Pfam" id="PF14327">
    <property type="entry name" value="CSTF2_hinge"/>
    <property type="match status" value="1"/>
</dbReference>
<feature type="region of interest" description="Disordered" evidence="4">
    <location>
        <begin position="205"/>
        <end position="256"/>
    </location>
</feature>
<dbReference type="GO" id="GO:0005847">
    <property type="term" value="C:mRNA cleavage and polyadenylation specificity factor complex"/>
    <property type="evidence" value="ECO:0007669"/>
    <property type="project" value="TreeGrafter"/>
</dbReference>
<keyword evidence="2" id="KW-0539">Nucleus</keyword>
<dbReference type="GO" id="GO:0031124">
    <property type="term" value="P:mRNA 3'-end processing"/>
    <property type="evidence" value="ECO:0007669"/>
    <property type="project" value="InterPro"/>
</dbReference>
<dbReference type="PANTHER" id="PTHR45735:SF2">
    <property type="entry name" value="CLEAVAGE STIMULATION FACTOR SUBUNIT 2"/>
    <property type="match status" value="1"/>
</dbReference>
<proteinExistence type="predicted"/>
<evidence type="ECO:0000313" key="7">
    <source>
        <dbReference type="Proteomes" id="UP000807025"/>
    </source>
</evidence>
<sequence length="358" mass="38221">MSKVVFATDSGFVVGNVPYNMAEEQLIDVFKSVGQVVGFRLVFDRDTGKPKGYGFCEFADHETAMSAVRNLNNTDVGGRPLRIDLADSDPFLEGKTTVRGEIVDGGMPGPSENRDPNAFLSGLPAGVAVPPGQTSLDVISNVLANMAPNSLVEVLAQMKAFVINHPDQARALLVAHPQLAYALFQALVLNNIVDPTILQRMLSATTSGSAAPPPPQAPSAPAVAPHVPHMPPPPHLPNFPPQHQPYAAPQMPPASTPRYPHPPAMPVPPPSAMFAHQPPLQQPAPQISPYYRPPPPAPSATPPARPHQVPALPEMDEAQKNMLLQVLSMTQEQINALPQTERNAIQQLRSQLGGGIPT</sequence>
<dbReference type="InterPro" id="IPR000504">
    <property type="entry name" value="RRM_dom"/>
</dbReference>
<dbReference type="Pfam" id="PF00076">
    <property type="entry name" value="RRM_1"/>
    <property type="match status" value="1"/>
</dbReference>
<evidence type="ECO:0000256" key="2">
    <source>
        <dbReference type="ARBA" id="ARBA00023242"/>
    </source>
</evidence>
<organism evidence="6 7">
    <name type="scientific">Pleurotus eryngii</name>
    <name type="common">Boletus of the steppes</name>
    <dbReference type="NCBI Taxonomy" id="5323"/>
    <lineage>
        <taxon>Eukaryota</taxon>
        <taxon>Fungi</taxon>
        <taxon>Dikarya</taxon>
        <taxon>Basidiomycota</taxon>
        <taxon>Agaricomycotina</taxon>
        <taxon>Agaricomycetes</taxon>
        <taxon>Agaricomycetidae</taxon>
        <taxon>Agaricales</taxon>
        <taxon>Pleurotineae</taxon>
        <taxon>Pleurotaceae</taxon>
        <taxon>Pleurotus</taxon>
    </lineage>
</organism>
<dbReference type="InterPro" id="IPR026896">
    <property type="entry name" value="CSTF_C"/>
</dbReference>
<feature type="domain" description="RRM" evidence="5">
    <location>
        <begin position="10"/>
        <end position="88"/>
    </location>
</feature>
<keyword evidence="3" id="KW-0694">RNA-binding</keyword>
<dbReference type="InterPro" id="IPR025742">
    <property type="entry name" value="CSTF2_hinge"/>
</dbReference>
<feature type="compositionally biased region" description="Low complexity" evidence="4">
    <location>
        <begin position="280"/>
        <end position="290"/>
    </location>
</feature>
<name>A0A9P5ZXW0_PLEER</name>
<dbReference type="CDD" id="cd12398">
    <property type="entry name" value="RRM_CSTF2_RNA15_like"/>
    <property type="match status" value="1"/>
</dbReference>
<dbReference type="InterPro" id="IPR012677">
    <property type="entry name" value="Nucleotide-bd_a/b_plait_sf"/>
</dbReference>
<evidence type="ECO:0000256" key="1">
    <source>
        <dbReference type="ARBA" id="ARBA00004123"/>
    </source>
</evidence>
<evidence type="ECO:0000256" key="4">
    <source>
        <dbReference type="SAM" id="MobiDB-lite"/>
    </source>
</evidence>
<dbReference type="EMBL" id="MU154574">
    <property type="protein sequence ID" value="KAF9494324.1"/>
    <property type="molecule type" value="Genomic_DNA"/>
</dbReference>
<comment type="caution">
    <text evidence="6">The sequence shown here is derived from an EMBL/GenBank/DDBJ whole genome shotgun (WGS) entry which is preliminary data.</text>
</comment>
<gene>
    <name evidence="6" type="ORF">BDN71DRAFT_1483091</name>
</gene>
<evidence type="ECO:0000256" key="3">
    <source>
        <dbReference type="PROSITE-ProRule" id="PRU00176"/>
    </source>
</evidence>
<feature type="region of interest" description="Disordered" evidence="4">
    <location>
        <begin position="280"/>
        <end position="310"/>
    </location>
</feature>
<dbReference type="Proteomes" id="UP000807025">
    <property type="component" value="Unassembled WGS sequence"/>
</dbReference>
<dbReference type="PROSITE" id="PS50102">
    <property type="entry name" value="RRM"/>
    <property type="match status" value="1"/>
</dbReference>
<protein>
    <recommendedName>
        <fullName evidence="5">RRM domain-containing protein</fullName>
    </recommendedName>
</protein>
<dbReference type="InterPro" id="IPR035979">
    <property type="entry name" value="RBD_domain_sf"/>
</dbReference>
<dbReference type="Gene3D" id="1.25.40.630">
    <property type="match status" value="1"/>
</dbReference>
<accession>A0A9P5ZXW0</accession>
<dbReference type="GO" id="GO:0003729">
    <property type="term" value="F:mRNA binding"/>
    <property type="evidence" value="ECO:0007669"/>
    <property type="project" value="TreeGrafter"/>
</dbReference>
<dbReference type="Gene3D" id="3.30.70.330">
    <property type="match status" value="1"/>
</dbReference>
<evidence type="ECO:0000313" key="6">
    <source>
        <dbReference type="EMBL" id="KAF9494324.1"/>
    </source>
</evidence>
<feature type="compositionally biased region" description="Pro residues" evidence="4">
    <location>
        <begin position="291"/>
        <end position="305"/>
    </location>
</feature>
<dbReference type="Gene3D" id="1.10.20.70">
    <property type="entry name" value="Transcription termination and cleavage factor, C-terminal domain"/>
    <property type="match status" value="1"/>
</dbReference>
<dbReference type="Pfam" id="PF14304">
    <property type="entry name" value="CSTF_C"/>
    <property type="match status" value="1"/>
</dbReference>